<protein>
    <recommendedName>
        <fullName evidence="2">YCII-related domain-containing protein</fullName>
    </recommendedName>
</protein>
<dbReference type="Pfam" id="PF03795">
    <property type="entry name" value="YCII"/>
    <property type="match status" value="1"/>
</dbReference>
<evidence type="ECO:0000259" key="2">
    <source>
        <dbReference type="Pfam" id="PF03795"/>
    </source>
</evidence>
<comment type="similarity">
    <text evidence="1">Belongs to the YciI family.</text>
</comment>
<sequence length="98" mass="11748">MKKGEKLFVRIDYRNNNKEFRTNDFEEHINYLKKVARERFFIGGGFENEKGGMVIFKANDLKEAKEIAENDTIIKKSLYTCKIYEWNLLLLSEQIEEY</sequence>
<dbReference type="InterPro" id="IPR011008">
    <property type="entry name" value="Dimeric_a/b-barrel"/>
</dbReference>
<dbReference type="RefSeq" id="WP_230869645.1">
    <property type="nucleotide sequence ID" value="NZ_CP046640.1"/>
</dbReference>
<dbReference type="SUPFAM" id="SSF54909">
    <property type="entry name" value="Dimeric alpha+beta barrel"/>
    <property type="match status" value="1"/>
</dbReference>
<evidence type="ECO:0000313" key="3">
    <source>
        <dbReference type="EMBL" id="QTL98062.1"/>
    </source>
</evidence>
<name>A0A8A7KJL9_9FIRM</name>
<dbReference type="KEGG" id="ifn:GM661_08780"/>
<dbReference type="EMBL" id="CP046640">
    <property type="protein sequence ID" value="QTL98062.1"/>
    <property type="molecule type" value="Genomic_DNA"/>
</dbReference>
<accession>A0A8A7KJL9</accession>
<evidence type="ECO:0000256" key="1">
    <source>
        <dbReference type="ARBA" id="ARBA00007689"/>
    </source>
</evidence>
<evidence type="ECO:0000313" key="4">
    <source>
        <dbReference type="Proteomes" id="UP000665020"/>
    </source>
</evidence>
<dbReference type="Gene3D" id="3.30.70.1060">
    <property type="entry name" value="Dimeric alpha+beta barrel"/>
    <property type="match status" value="1"/>
</dbReference>
<proteinExistence type="inferred from homology"/>
<dbReference type="PANTHER" id="PTHR37828:SF1">
    <property type="entry name" value="YCII-RELATED DOMAIN-CONTAINING PROTEIN"/>
    <property type="match status" value="1"/>
</dbReference>
<organism evidence="3 4">
    <name type="scientific">Iocasia fonsfrigidae</name>
    <dbReference type="NCBI Taxonomy" id="2682810"/>
    <lineage>
        <taxon>Bacteria</taxon>
        <taxon>Bacillati</taxon>
        <taxon>Bacillota</taxon>
        <taxon>Clostridia</taxon>
        <taxon>Halanaerobiales</taxon>
        <taxon>Halanaerobiaceae</taxon>
        <taxon>Iocasia</taxon>
    </lineage>
</organism>
<keyword evidence="4" id="KW-1185">Reference proteome</keyword>
<reference evidence="3" key="1">
    <citation type="submission" date="2019-12" db="EMBL/GenBank/DDBJ databases">
        <authorList>
            <person name="zhang j."/>
            <person name="sun C.M."/>
        </authorList>
    </citation>
    <scope>NUCLEOTIDE SEQUENCE</scope>
    <source>
        <strain evidence="3">NS-1</strain>
    </source>
</reference>
<dbReference type="AlphaFoldDB" id="A0A8A7KJL9"/>
<feature type="domain" description="YCII-related" evidence="2">
    <location>
        <begin position="8"/>
        <end position="86"/>
    </location>
</feature>
<dbReference type="PANTHER" id="PTHR37828">
    <property type="entry name" value="GSR2449 PROTEIN"/>
    <property type="match status" value="1"/>
</dbReference>
<gene>
    <name evidence="3" type="ORF">GM661_08780</name>
</gene>
<dbReference type="Proteomes" id="UP000665020">
    <property type="component" value="Chromosome"/>
</dbReference>
<dbReference type="InterPro" id="IPR005545">
    <property type="entry name" value="YCII"/>
</dbReference>